<accession>A0A7J7KI28</accession>
<gene>
    <name evidence="2" type="ORF">EB796_003367</name>
</gene>
<reference evidence="2" key="1">
    <citation type="submission" date="2020-06" db="EMBL/GenBank/DDBJ databases">
        <title>Draft genome of Bugula neritina, a colonial animal packing powerful symbionts and potential medicines.</title>
        <authorList>
            <person name="Rayko M."/>
        </authorList>
    </citation>
    <scope>NUCLEOTIDE SEQUENCE [LARGE SCALE GENOMIC DNA]</scope>
    <source>
        <strain evidence="2">Kwan_BN1</strain>
    </source>
</reference>
<evidence type="ECO:0000313" key="2">
    <source>
        <dbReference type="EMBL" id="KAF6038330.1"/>
    </source>
</evidence>
<feature type="compositionally biased region" description="Basic residues" evidence="1">
    <location>
        <begin position="201"/>
        <end position="216"/>
    </location>
</feature>
<feature type="region of interest" description="Disordered" evidence="1">
    <location>
        <begin position="199"/>
        <end position="245"/>
    </location>
</feature>
<feature type="compositionally biased region" description="Low complexity" evidence="1">
    <location>
        <begin position="218"/>
        <end position="232"/>
    </location>
</feature>
<organism evidence="2 3">
    <name type="scientific">Bugula neritina</name>
    <name type="common">Brown bryozoan</name>
    <name type="synonym">Sertularia neritina</name>
    <dbReference type="NCBI Taxonomy" id="10212"/>
    <lineage>
        <taxon>Eukaryota</taxon>
        <taxon>Metazoa</taxon>
        <taxon>Spiralia</taxon>
        <taxon>Lophotrochozoa</taxon>
        <taxon>Bryozoa</taxon>
        <taxon>Gymnolaemata</taxon>
        <taxon>Cheilostomatida</taxon>
        <taxon>Flustrina</taxon>
        <taxon>Buguloidea</taxon>
        <taxon>Bugulidae</taxon>
        <taxon>Bugula</taxon>
    </lineage>
</organism>
<evidence type="ECO:0000313" key="3">
    <source>
        <dbReference type="Proteomes" id="UP000593567"/>
    </source>
</evidence>
<dbReference type="Proteomes" id="UP000593567">
    <property type="component" value="Unassembled WGS sequence"/>
</dbReference>
<comment type="caution">
    <text evidence="2">The sequence shown here is derived from an EMBL/GenBank/DDBJ whole genome shotgun (WGS) entry which is preliminary data.</text>
</comment>
<protein>
    <submittedName>
        <fullName evidence="2">Uncharacterized protein</fullName>
    </submittedName>
</protein>
<sequence>MESTVEVLTKQLRFRRVREKLDISEAKRKSLVLTQYSKLRFNRTLQCFGNQNFENFLHRHASSARELNSPPRAPQNVKMDICKSFEHFNKSYNLEQISALSTLPTLDELYRNLKFVPIKEMGGEEKINTEKQIWRKENNGDSANLLQTENQRFPGDDTEANLLKCANEKKPQRSTNEDQVIPAINLQTAKNVTISKVLPQKGRHTQSTRLQTHHLKVSSINRPSSARSNASRRSSRSRKESLTTVRPNHWVDNITISGTTCNGEQDQSRISKKCVSADNREGILPQLICPSSAMKSQKYLCNVWISQSSFKGSIRTVPLL</sequence>
<proteinExistence type="predicted"/>
<dbReference type="AlphaFoldDB" id="A0A7J7KI28"/>
<dbReference type="EMBL" id="VXIV02000429">
    <property type="protein sequence ID" value="KAF6038330.1"/>
    <property type="molecule type" value="Genomic_DNA"/>
</dbReference>
<keyword evidence="3" id="KW-1185">Reference proteome</keyword>
<name>A0A7J7KI28_BUGNE</name>
<evidence type="ECO:0000256" key="1">
    <source>
        <dbReference type="SAM" id="MobiDB-lite"/>
    </source>
</evidence>